<evidence type="ECO:0000256" key="1">
    <source>
        <dbReference type="SAM" id="Phobius"/>
    </source>
</evidence>
<dbReference type="Proteomes" id="UP000656804">
    <property type="component" value="Unassembled WGS sequence"/>
</dbReference>
<comment type="caution">
    <text evidence="2">The sequence shown here is derived from an EMBL/GenBank/DDBJ whole genome shotgun (WGS) entry which is preliminary data.</text>
</comment>
<dbReference type="RefSeq" id="WP_194502313.1">
    <property type="nucleotide sequence ID" value="NZ_JADIVZ010000002.1"/>
</dbReference>
<dbReference type="EMBL" id="JADIVZ010000002">
    <property type="protein sequence ID" value="MBF4161043.1"/>
    <property type="molecule type" value="Genomic_DNA"/>
</dbReference>
<reference evidence="2" key="1">
    <citation type="submission" date="2020-11" db="EMBL/GenBank/DDBJ databases">
        <title>Nocardioides sp. CBS4Y-1, whole genome shotgun sequence.</title>
        <authorList>
            <person name="Tuo L."/>
        </authorList>
    </citation>
    <scope>NUCLEOTIDE SEQUENCE</scope>
    <source>
        <strain evidence="2">CBS4Y-1</strain>
    </source>
</reference>
<proteinExistence type="predicted"/>
<keyword evidence="3" id="KW-1185">Reference proteome</keyword>
<feature type="transmembrane region" description="Helical" evidence="1">
    <location>
        <begin position="123"/>
        <end position="143"/>
    </location>
</feature>
<keyword evidence="1" id="KW-0812">Transmembrane</keyword>
<keyword evidence="1" id="KW-0472">Membrane</keyword>
<protein>
    <submittedName>
        <fullName evidence="2">Uncharacterized protein</fullName>
    </submittedName>
</protein>
<dbReference type="AlphaFoldDB" id="A0A930UUF4"/>
<gene>
    <name evidence="2" type="ORF">ISG29_05025</name>
</gene>
<organism evidence="2 3">
    <name type="scientific">Nocardioides acrostichi</name>
    <dbReference type="NCBI Taxonomy" id="2784339"/>
    <lineage>
        <taxon>Bacteria</taxon>
        <taxon>Bacillati</taxon>
        <taxon>Actinomycetota</taxon>
        <taxon>Actinomycetes</taxon>
        <taxon>Propionibacteriales</taxon>
        <taxon>Nocardioidaceae</taxon>
        <taxon>Nocardioides</taxon>
    </lineage>
</organism>
<sequence>MTGWDSTADELAREAQGTHGWSDAELVERGLAVLRRNSFDPGFERSLADAESELAALGPDASDGDRAVVVIRFLPAFYGPGASYSLGQGLVEAGEPSALERPPASSRSPLTPASARAWWRRPWVIVLGTWLVLVVVSVLWVLVC</sequence>
<keyword evidence="1" id="KW-1133">Transmembrane helix</keyword>
<evidence type="ECO:0000313" key="3">
    <source>
        <dbReference type="Proteomes" id="UP000656804"/>
    </source>
</evidence>
<name>A0A930UUF4_9ACTN</name>
<accession>A0A930UUF4</accession>
<evidence type="ECO:0000313" key="2">
    <source>
        <dbReference type="EMBL" id="MBF4161043.1"/>
    </source>
</evidence>